<keyword evidence="3" id="KW-1185">Reference proteome</keyword>
<dbReference type="InterPro" id="IPR011333">
    <property type="entry name" value="SKP1/BTB/POZ_sf"/>
</dbReference>
<accession>A0A914P779</accession>
<evidence type="ECO:0000256" key="1">
    <source>
        <dbReference type="SAM" id="MobiDB-lite"/>
    </source>
</evidence>
<feature type="domain" description="BTB" evidence="2">
    <location>
        <begin position="164"/>
        <end position="220"/>
    </location>
</feature>
<evidence type="ECO:0000313" key="3">
    <source>
        <dbReference type="Proteomes" id="UP000887578"/>
    </source>
</evidence>
<protein>
    <submittedName>
        <fullName evidence="4">BTB domain-containing protein</fullName>
    </submittedName>
</protein>
<organism evidence="3 4">
    <name type="scientific">Panagrolaimus davidi</name>
    <dbReference type="NCBI Taxonomy" id="227884"/>
    <lineage>
        <taxon>Eukaryota</taxon>
        <taxon>Metazoa</taxon>
        <taxon>Ecdysozoa</taxon>
        <taxon>Nematoda</taxon>
        <taxon>Chromadorea</taxon>
        <taxon>Rhabditida</taxon>
        <taxon>Tylenchina</taxon>
        <taxon>Panagrolaimomorpha</taxon>
        <taxon>Panagrolaimoidea</taxon>
        <taxon>Panagrolaimidae</taxon>
        <taxon>Panagrolaimus</taxon>
    </lineage>
</organism>
<evidence type="ECO:0000259" key="2">
    <source>
        <dbReference type="PROSITE" id="PS50097"/>
    </source>
</evidence>
<feature type="region of interest" description="Disordered" evidence="1">
    <location>
        <begin position="117"/>
        <end position="147"/>
    </location>
</feature>
<dbReference type="Proteomes" id="UP000887578">
    <property type="component" value="Unplaced"/>
</dbReference>
<dbReference type="AlphaFoldDB" id="A0A914P779"/>
<dbReference type="Pfam" id="PF00651">
    <property type="entry name" value="BTB"/>
    <property type="match status" value="1"/>
</dbReference>
<dbReference type="SUPFAM" id="SSF54695">
    <property type="entry name" value="POZ domain"/>
    <property type="match status" value="1"/>
</dbReference>
<dbReference type="Gene3D" id="3.30.710.10">
    <property type="entry name" value="Potassium Channel Kv1.1, Chain A"/>
    <property type="match status" value="1"/>
</dbReference>
<sequence length="226" mass="25760">MTSKVTLKTESKLSLDSKTTIKFDEKHEFIVNPLKDSDGKKYFIIEDVKGDIEITSVKMRFYYGFAGRKGDYMFQHLCGNPVKDVNVCLSFIFESTASPVIYETGHNVTKNIESAKVPSNDTTKRRGRKFSATENDKEDSQPLPKKFKQDSSKWYEIMSNKQYSDVTLISSDDIKIPSHRCVLSKHSQIFAKIIDETSELPITINIEGFNAEIIQAALDFNCFILK</sequence>
<proteinExistence type="predicted"/>
<name>A0A914P779_9BILA</name>
<reference evidence="4" key="1">
    <citation type="submission" date="2022-11" db="UniProtKB">
        <authorList>
            <consortium name="WormBaseParasite"/>
        </authorList>
    </citation>
    <scope>IDENTIFICATION</scope>
</reference>
<evidence type="ECO:0000313" key="4">
    <source>
        <dbReference type="WBParaSite" id="PDA_v2.g13828.t1"/>
    </source>
</evidence>
<dbReference type="InterPro" id="IPR000210">
    <property type="entry name" value="BTB/POZ_dom"/>
</dbReference>
<dbReference type="PROSITE" id="PS50097">
    <property type="entry name" value="BTB"/>
    <property type="match status" value="1"/>
</dbReference>
<dbReference type="WBParaSite" id="PDA_v2.g13828.t1">
    <property type="protein sequence ID" value="PDA_v2.g13828.t1"/>
    <property type="gene ID" value="PDA_v2.g13828"/>
</dbReference>
<dbReference type="CDD" id="cd18186">
    <property type="entry name" value="BTB_POZ_ZBTB_KLHL-like"/>
    <property type="match status" value="1"/>
</dbReference>